<evidence type="ECO:0000256" key="2">
    <source>
        <dbReference type="ARBA" id="ARBA00008640"/>
    </source>
</evidence>
<evidence type="ECO:0000259" key="8">
    <source>
        <dbReference type="Pfam" id="PF09335"/>
    </source>
</evidence>
<dbReference type="EMBL" id="CP098502">
    <property type="protein sequence ID" value="UTI64327.1"/>
    <property type="molecule type" value="Genomic_DNA"/>
</dbReference>
<evidence type="ECO:0000256" key="3">
    <source>
        <dbReference type="ARBA" id="ARBA00022475"/>
    </source>
</evidence>
<feature type="transmembrane region" description="Helical" evidence="7">
    <location>
        <begin position="156"/>
        <end position="174"/>
    </location>
</feature>
<proteinExistence type="inferred from homology"/>
<keyword evidence="10" id="KW-1185">Reference proteome</keyword>
<sequence length="193" mass="19764">MADALRHAVESTGPFGPLVFVIAYALLTVALVPGTIPSLAAGVLFGPVWGSLLTITGATAGALAAFELARRVGRERTRRVVGARVVGADNWLQSRGLSGVIALRLVPMVPFNVLNYAFGVSSVRRRDHALGTAVGIVPGTVAFVVLGSSLGRPGSAGFVVSLAVVAVLILASVVRARRRGVPALVGDQAQPPA</sequence>
<dbReference type="InterPro" id="IPR032816">
    <property type="entry name" value="VTT_dom"/>
</dbReference>
<dbReference type="InterPro" id="IPR015414">
    <property type="entry name" value="TMEM64"/>
</dbReference>
<dbReference type="PANTHER" id="PTHR12677">
    <property type="entry name" value="GOLGI APPARATUS MEMBRANE PROTEIN TVP38-RELATED"/>
    <property type="match status" value="1"/>
</dbReference>
<keyword evidence="6 7" id="KW-0472">Membrane</keyword>
<protein>
    <recommendedName>
        <fullName evidence="7">TVP38/TMEM64 family membrane protein</fullName>
    </recommendedName>
</protein>
<accession>A0ABY5DTC4</accession>
<comment type="similarity">
    <text evidence="2 7">Belongs to the TVP38/TMEM64 family.</text>
</comment>
<feature type="transmembrane region" description="Helical" evidence="7">
    <location>
        <begin position="129"/>
        <end position="150"/>
    </location>
</feature>
<evidence type="ECO:0000256" key="6">
    <source>
        <dbReference type="ARBA" id="ARBA00023136"/>
    </source>
</evidence>
<evidence type="ECO:0000256" key="4">
    <source>
        <dbReference type="ARBA" id="ARBA00022692"/>
    </source>
</evidence>
<dbReference type="PANTHER" id="PTHR12677:SF59">
    <property type="entry name" value="GOLGI APPARATUS MEMBRANE PROTEIN TVP38-RELATED"/>
    <property type="match status" value="1"/>
</dbReference>
<keyword evidence="4 7" id="KW-0812">Transmembrane</keyword>
<organism evidence="9 10">
    <name type="scientific">Paraconexibacter antarcticus</name>
    <dbReference type="NCBI Taxonomy" id="2949664"/>
    <lineage>
        <taxon>Bacteria</taxon>
        <taxon>Bacillati</taxon>
        <taxon>Actinomycetota</taxon>
        <taxon>Thermoleophilia</taxon>
        <taxon>Solirubrobacterales</taxon>
        <taxon>Paraconexibacteraceae</taxon>
        <taxon>Paraconexibacter</taxon>
    </lineage>
</organism>
<comment type="subcellular location">
    <subcellularLocation>
        <location evidence="1 7">Cell membrane</location>
        <topology evidence="1 7">Multi-pass membrane protein</topology>
    </subcellularLocation>
</comment>
<comment type="caution">
    <text evidence="7">Lacks conserved residue(s) required for the propagation of feature annotation.</text>
</comment>
<dbReference type="Pfam" id="PF09335">
    <property type="entry name" value="VTT_dom"/>
    <property type="match status" value="1"/>
</dbReference>
<gene>
    <name evidence="9" type="ORF">NBH00_23685</name>
</gene>
<evidence type="ECO:0000256" key="7">
    <source>
        <dbReference type="RuleBase" id="RU366058"/>
    </source>
</evidence>
<feature type="transmembrane region" description="Helical" evidence="7">
    <location>
        <begin position="15"/>
        <end position="36"/>
    </location>
</feature>
<feature type="domain" description="VTT" evidence="8">
    <location>
        <begin position="32"/>
        <end position="148"/>
    </location>
</feature>
<dbReference type="RefSeq" id="WP_254571033.1">
    <property type="nucleotide sequence ID" value="NZ_CP098502.1"/>
</dbReference>
<reference evidence="9 10" key="1">
    <citation type="submission" date="2022-06" db="EMBL/GenBank/DDBJ databases">
        <title>Paraconexibacter antarcticus.</title>
        <authorList>
            <person name="Kim C.S."/>
        </authorList>
    </citation>
    <scope>NUCLEOTIDE SEQUENCE [LARGE SCALE GENOMIC DNA]</scope>
    <source>
        <strain evidence="9 10">02-257</strain>
    </source>
</reference>
<evidence type="ECO:0000313" key="9">
    <source>
        <dbReference type="EMBL" id="UTI64327.1"/>
    </source>
</evidence>
<evidence type="ECO:0000256" key="5">
    <source>
        <dbReference type="ARBA" id="ARBA00022989"/>
    </source>
</evidence>
<keyword evidence="5 7" id="KW-1133">Transmembrane helix</keyword>
<dbReference type="Proteomes" id="UP001056035">
    <property type="component" value="Chromosome"/>
</dbReference>
<name>A0ABY5DTC4_9ACTN</name>
<keyword evidence="3 7" id="KW-1003">Cell membrane</keyword>
<evidence type="ECO:0000256" key="1">
    <source>
        <dbReference type="ARBA" id="ARBA00004651"/>
    </source>
</evidence>
<evidence type="ECO:0000313" key="10">
    <source>
        <dbReference type="Proteomes" id="UP001056035"/>
    </source>
</evidence>
<feature type="transmembrane region" description="Helical" evidence="7">
    <location>
        <begin position="48"/>
        <end position="69"/>
    </location>
</feature>